<dbReference type="InterPro" id="IPR018089">
    <property type="entry name" value="OMPdecase_AS"/>
</dbReference>
<dbReference type="CDD" id="cd04725">
    <property type="entry name" value="OMP_decarboxylase_like"/>
    <property type="match status" value="1"/>
</dbReference>
<feature type="binding site" evidence="9 11">
    <location>
        <position position="185"/>
    </location>
    <ligand>
        <name>substrate</name>
    </ligand>
</feature>
<dbReference type="RefSeq" id="WP_187528683.1">
    <property type="nucleotide sequence ID" value="NZ_CP060724.1"/>
</dbReference>
<feature type="binding site" evidence="9 11">
    <location>
        <position position="214"/>
    </location>
    <ligand>
        <name>substrate</name>
    </ligand>
</feature>
<keyword evidence="5 9" id="KW-0665">Pyrimidine biosynthesis</keyword>
<protein>
    <recommendedName>
        <fullName evidence="9">Orotidine 5'-phosphate decarboxylase</fullName>
        <ecNumber evidence="9">4.1.1.23</ecNumber>
    </recommendedName>
    <alternativeName>
        <fullName evidence="9">OMP decarboxylase</fullName>
        <shortName evidence="9">OMPDCase</shortName>
        <shortName evidence="9">OMPdecase</shortName>
    </alternativeName>
</protein>
<evidence type="ECO:0000259" key="13">
    <source>
        <dbReference type="SMART" id="SM00934"/>
    </source>
</evidence>
<comment type="subunit">
    <text evidence="3 9">Homodimer.</text>
</comment>
<comment type="pathway">
    <text evidence="2 9 12">Pyrimidine metabolism; UMP biosynthesis via de novo pathway; UMP from orotate: step 2/2.</text>
</comment>
<dbReference type="PROSITE" id="PS00156">
    <property type="entry name" value="OMPDECASE"/>
    <property type="match status" value="1"/>
</dbReference>
<feature type="binding site" evidence="9">
    <location>
        <begin position="60"/>
        <end position="69"/>
    </location>
    <ligand>
        <name>substrate</name>
    </ligand>
</feature>
<dbReference type="InterPro" id="IPR013785">
    <property type="entry name" value="Aldolase_TIM"/>
</dbReference>
<sequence length="240" mass="26007">MTNEPVFIALDFENERLAWQFLEQFGTQRPAVKVGMELFYVAGPAFIRALKTAGYVVFLDLKMYDIPNTVGKATQNIAGLGVDYLTVHAAGGERMMRAAALGARNGQKVNQSPLKILAITQLTSFSNAEMQATQLISVPLSESVLHLAKLAEKSGLAGVISSAHESRAIHQVTRADFLSVTPGIRFIDDDQGDQQRITTPAKAKQLGADGLVIGRSITGAKDPVVAYYRALQNYHEGDES</sequence>
<evidence type="ECO:0000256" key="11">
    <source>
        <dbReference type="PIRSR" id="PIRSR614732-2"/>
    </source>
</evidence>
<evidence type="ECO:0000256" key="8">
    <source>
        <dbReference type="ARBA" id="ARBA00061012"/>
    </source>
</evidence>
<dbReference type="Pfam" id="PF00215">
    <property type="entry name" value="OMPdecase"/>
    <property type="match status" value="1"/>
</dbReference>
<feature type="active site" description="For OMPdecase activity" evidence="10">
    <location>
        <position position="60"/>
    </location>
</feature>
<reference evidence="14 15" key="1">
    <citation type="submission" date="2020-08" db="EMBL/GenBank/DDBJ databases">
        <title>Genome sequence of Weissella diestrammenae KACC 16890T.</title>
        <authorList>
            <person name="Hyun D.-W."/>
            <person name="Bae J.-W."/>
        </authorList>
    </citation>
    <scope>NUCLEOTIDE SEQUENCE [LARGE SCALE GENOMIC DNA]</scope>
    <source>
        <strain evidence="14 15">KACC 16890</strain>
    </source>
</reference>
<dbReference type="GO" id="GO:0004590">
    <property type="term" value="F:orotidine-5'-phosphate decarboxylase activity"/>
    <property type="evidence" value="ECO:0007669"/>
    <property type="project" value="UniProtKB-UniRule"/>
</dbReference>
<dbReference type="InterPro" id="IPR047596">
    <property type="entry name" value="OMPdecase_bac"/>
</dbReference>
<evidence type="ECO:0000256" key="10">
    <source>
        <dbReference type="PIRSR" id="PIRSR614732-1"/>
    </source>
</evidence>
<dbReference type="InterPro" id="IPR001754">
    <property type="entry name" value="OMPdeCOase_dom"/>
</dbReference>
<feature type="binding site" evidence="9 11">
    <location>
        <position position="11"/>
    </location>
    <ligand>
        <name>substrate</name>
    </ligand>
</feature>
<dbReference type="GO" id="GO:0006207">
    <property type="term" value="P:'de novo' pyrimidine nucleobase biosynthetic process"/>
    <property type="evidence" value="ECO:0007669"/>
    <property type="project" value="InterPro"/>
</dbReference>
<evidence type="ECO:0000256" key="4">
    <source>
        <dbReference type="ARBA" id="ARBA00022793"/>
    </source>
</evidence>
<organism evidence="14 15">
    <name type="scientific">Weissella diestrammenae</name>
    <dbReference type="NCBI Taxonomy" id="1162633"/>
    <lineage>
        <taxon>Bacteria</taxon>
        <taxon>Bacillati</taxon>
        <taxon>Bacillota</taxon>
        <taxon>Bacilli</taxon>
        <taxon>Lactobacillales</taxon>
        <taxon>Lactobacillaceae</taxon>
        <taxon>Weissella</taxon>
    </lineage>
</organism>
<dbReference type="UniPathway" id="UPA00070">
    <property type="reaction ID" value="UER00120"/>
</dbReference>
<evidence type="ECO:0000256" key="1">
    <source>
        <dbReference type="ARBA" id="ARBA00002356"/>
    </source>
</evidence>
<evidence type="ECO:0000313" key="15">
    <source>
        <dbReference type="Proteomes" id="UP000515800"/>
    </source>
</evidence>
<evidence type="ECO:0000256" key="9">
    <source>
        <dbReference type="HAMAP-Rule" id="MF_01200"/>
    </source>
</evidence>
<gene>
    <name evidence="9 14" type="primary">pyrF</name>
    <name evidence="14" type="ORF">H9L19_05430</name>
</gene>
<feature type="binding site" evidence="9 11">
    <location>
        <position position="33"/>
    </location>
    <ligand>
        <name>substrate</name>
    </ligand>
</feature>
<feature type="active site" description="For OMPdecase activity" evidence="10">
    <location>
        <position position="62"/>
    </location>
</feature>
<comment type="catalytic activity">
    <reaction evidence="7 9 12">
        <text>orotidine 5'-phosphate + H(+) = UMP + CO2</text>
        <dbReference type="Rhea" id="RHEA:11596"/>
        <dbReference type="ChEBI" id="CHEBI:15378"/>
        <dbReference type="ChEBI" id="CHEBI:16526"/>
        <dbReference type="ChEBI" id="CHEBI:57538"/>
        <dbReference type="ChEBI" id="CHEBI:57865"/>
        <dbReference type="EC" id="4.1.1.23"/>
    </reaction>
</comment>
<keyword evidence="6 9" id="KW-0456">Lyase</keyword>
<accession>A0A7G9T423</accession>
<evidence type="ECO:0000256" key="5">
    <source>
        <dbReference type="ARBA" id="ARBA00022975"/>
    </source>
</evidence>
<evidence type="ECO:0000256" key="3">
    <source>
        <dbReference type="ARBA" id="ARBA00011738"/>
    </source>
</evidence>
<comment type="function">
    <text evidence="1 9">Catalyzes the decarboxylation of orotidine 5'-monophosphate (OMP) to uridine 5'-monophosphate (UMP).</text>
</comment>
<proteinExistence type="inferred from homology"/>
<name>A0A7G9T423_9LACO</name>
<dbReference type="InterPro" id="IPR011060">
    <property type="entry name" value="RibuloseP-bd_barrel"/>
</dbReference>
<feature type="active site" description="For OMPdecase activity" evidence="10">
    <location>
        <position position="65"/>
    </location>
</feature>
<evidence type="ECO:0000256" key="7">
    <source>
        <dbReference type="ARBA" id="ARBA00049157"/>
    </source>
</evidence>
<dbReference type="FunFam" id="3.20.20.70:FF:000015">
    <property type="entry name" value="Orotidine 5'-phosphate decarboxylase"/>
    <property type="match status" value="1"/>
</dbReference>
<feature type="domain" description="Orotidine 5'-phosphate decarboxylase" evidence="13">
    <location>
        <begin position="5"/>
        <end position="230"/>
    </location>
</feature>
<comment type="similarity">
    <text evidence="8 9">Belongs to the OMP decarboxylase family. Type 1 subfamily.</text>
</comment>
<dbReference type="KEGG" id="wdi:H9L19_05430"/>
<dbReference type="HAMAP" id="MF_01200_B">
    <property type="entry name" value="OMPdecase_type1_B"/>
    <property type="match status" value="1"/>
</dbReference>
<dbReference type="EC" id="4.1.1.23" evidence="9"/>
<feature type="binding site" evidence="9 11">
    <location>
        <position position="215"/>
    </location>
    <ligand>
        <name>substrate</name>
    </ligand>
</feature>
<dbReference type="Gene3D" id="3.20.20.70">
    <property type="entry name" value="Aldolase class I"/>
    <property type="match status" value="1"/>
</dbReference>
<evidence type="ECO:0000256" key="12">
    <source>
        <dbReference type="RuleBase" id="RU000512"/>
    </source>
</evidence>
<feature type="binding site" evidence="9 11">
    <location>
        <position position="194"/>
    </location>
    <ligand>
        <name>substrate</name>
    </ligand>
</feature>
<dbReference type="GO" id="GO:0044205">
    <property type="term" value="P:'de novo' UMP biosynthetic process"/>
    <property type="evidence" value="ECO:0007669"/>
    <property type="project" value="UniProtKB-UniRule"/>
</dbReference>
<evidence type="ECO:0000313" key="14">
    <source>
        <dbReference type="EMBL" id="QNN74848.1"/>
    </source>
</evidence>
<dbReference type="GO" id="GO:0005829">
    <property type="term" value="C:cytosol"/>
    <property type="evidence" value="ECO:0007669"/>
    <property type="project" value="TreeGrafter"/>
</dbReference>
<keyword evidence="4 9" id="KW-0210">Decarboxylase</keyword>
<dbReference type="EMBL" id="CP060724">
    <property type="protein sequence ID" value="QNN74848.1"/>
    <property type="molecule type" value="Genomic_DNA"/>
</dbReference>
<dbReference type="NCBIfam" id="NF001273">
    <property type="entry name" value="PRK00230.1"/>
    <property type="match status" value="1"/>
</dbReference>
<evidence type="ECO:0000256" key="6">
    <source>
        <dbReference type="ARBA" id="ARBA00023239"/>
    </source>
</evidence>
<dbReference type="SMART" id="SM00934">
    <property type="entry name" value="OMPdecase"/>
    <property type="match status" value="1"/>
</dbReference>
<dbReference type="InterPro" id="IPR014732">
    <property type="entry name" value="OMPdecase"/>
</dbReference>
<dbReference type="PANTHER" id="PTHR32119:SF2">
    <property type="entry name" value="OROTIDINE 5'-PHOSPHATE DECARBOXYLASE"/>
    <property type="match status" value="1"/>
</dbReference>
<feature type="active site" description="Proton donor" evidence="9">
    <location>
        <position position="62"/>
    </location>
</feature>
<evidence type="ECO:0000256" key="2">
    <source>
        <dbReference type="ARBA" id="ARBA00004861"/>
    </source>
</evidence>
<dbReference type="SUPFAM" id="SSF51366">
    <property type="entry name" value="Ribulose-phoshate binding barrel"/>
    <property type="match status" value="1"/>
</dbReference>
<keyword evidence="15" id="KW-1185">Reference proteome</keyword>
<dbReference type="NCBIfam" id="TIGR01740">
    <property type="entry name" value="pyrF"/>
    <property type="match status" value="1"/>
</dbReference>
<dbReference type="Proteomes" id="UP000515800">
    <property type="component" value="Chromosome"/>
</dbReference>
<dbReference type="AlphaFoldDB" id="A0A7G9T423"/>
<feature type="binding site" evidence="9 11">
    <location>
        <position position="123"/>
    </location>
    <ligand>
        <name>substrate</name>
    </ligand>
</feature>
<dbReference type="PANTHER" id="PTHR32119">
    <property type="entry name" value="OROTIDINE 5'-PHOSPHATE DECARBOXYLASE"/>
    <property type="match status" value="1"/>
</dbReference>